<feature type="non-terminal residue" evidence="3">
    <location>
        <position position="232"/>
    </location>
</feature>
<dbReference type="Pfam" id="PF01231">
    <property type="entry name" value="IDO"/>
    <property type="match status" value="1"/>
</dbReference>
<accession>A0A383E6I6</accession>
<dbReference type="GO" id="GO:0020037">
    <property type="term" value="F:heme binding"/>
    <property type="evidence" value="ECO:0007669"/>
    <property type="project" value="InterPro"/>
</dbReference>
<name>A0A383E6I6_9ZZZZ</name>
<dbReference type="PANTHER" id="PTHR28657:SF5">
    <property type="entry name" value="INDOLEAMINE 2,3-DIOXYGENASE"/>
    <property type="match status" value="1"/>
</dbReference>
<sequence>GFLPTQNPVQALPRDYEAWEQIAANLSSLLTANQLRPAIERLSVLDTSKLVTEGQLQRAMLLLSVFGNAYVCGDGTPATVIPRALSVPWSEVAERVGRPMITSHASIVLNNWRLLDETGEIDLDNIGALQLFLGGMDEAWFYLVTVAIEARGAAALPCLVDLQQAVVADDPEQGVTALSSIASAVQRITETLLRMPERCAPYVFYHRVRPFLAGWGDPGILYEGVVEEPLVL</sequence>
<dbReference type="PANTHER" id="PTHR28657">
    <property type="entry name" value="INDOLEAMINE 2,3-DIOXYGENASE"/>
    <property type="match status" value="1"/>
</dbReference>
<dbReference type="EMBL" id="UINC01223142">
    <property type="protein sequence ID" value="SVE52209.1"/>
    <property type="molecule type" value="Genomic_DNA"/>
</dbReference>
<gene>
    <name evidence="3" type="ORF">METZ01_LOCUS505063</name>
</gene>
<feature type="non-terminal residue" evidence="3">
    <location>
        <position position="1"/>
    </location>
</feature>
<organism evidence="3">
    <name type="scientific">marine metagenome</name>
    <dbReference type="NCBI Taxonomy" id="408172"/>
    <lineage>
        <taxon>unclassified sequences</taxon>
        <taxon>metagenomes</taxon>
        <taxon>ecological metagenomes</taxon>
    </lineage>
</organism>
<evidence type="ECO:0008006" key="4">
    <source>
        <dbReference type="Google" id="ProtNLM"/>
    </source>
</evidence>
<dbReference type="GO" id="GO:0016491">
    <property type="term" value="F:oxidoreductase activity"/>
    <property type="evidence" value="ECO:0007669"/>
    <property type="project" value="UniProtKB-ARBA"/>
</dbReference>
<dbReference type="GO" id="GO:0019441">
    <property type="term" value="P:L-tryptophan catabolic process to kynurenine"/>
    <property type="evidence" value="ECO:0007669"/>
    <property type="project" value="InterPro"/>
</dbReference>
<dbReference type="Gene3D" id="1.20.58.480">
    <property type="match status" value="1"/>
</dbReference>
<keyword evidence="2" id="KW-0408">Iron</keyword>
<evidence type="ECO:0000256" key="1">
    <source>
        <dbReference type="ARBA" id="ARBA00022723"/>
    </source>
</evidence>
<dbReference type="InterPro" id="IPR000898">
    <property type="entry name" value="Indolamine_dOase"/>
</dbReference>
<dbReference type="InterPro" id="IPR037217">
    <property type="entry name" value="Trp/Indoleamine_2_3_dOase-like"/>
</dbReference>
<evidence type="ECO:0000256" key="2">
    <source>
        <dbReference type="ARBA" id="ARBA00023004"/>
    </source>
</evidence>
<evidence type="ECO:0000313" key="3">
    <source>
        <dbReference type="EMBL" id="SVE52209.1"/>
    </source>
</evidence>
<proteinExistence type="predicted"/>
<protein>
    <recommendedName>
        <fullName evidence="4">Indoleamine 2,3-dioxygenase</fullName>
    </recommendedName>
</protein>
<dbReference type="GO" id="GO:0046872">
    <property type="term" value="F:metal ion binding"/>
    <property type="evidence" value="ECO:0007669"/>
    <property type="project" value="UniProtKB-KW"/>
</dbReference>
<reference evidence="3" key="1">
    <citation type="submission" date="2018-05" db="EMBL/GenBank/DDBJ databases">
        <authorList>
            <person name="Lanie J.A."/>
            <person name="Ng W.-L."/>
            <person name="Kazmierczak K.M."/>
            <person name="Andrzejewski T.M."/>
            <person name="Davidsen T.M."/>
            <person name="Wayne K.J."/>
            <person name="Tettelin H."/>
            <person name="Glass J.I."/>
            <person name="Rusch D."/>
            <person name="Podicherti R."/>
            <person name="Tsui H.-C.T."/>
            <person name="Winkler M.E."/>
        </authorList>
    </citation>
    <scope>NUCLEOTIDE SEQUENCE</scope>
</reference>
<keyword evidence="1" id="KW-0479">Metal-binding</keyword>
<dbReference type="AlphaFoldDB" id="A0A383E6I6"/>
<dbReference type="SUPFAM" id="SSF140959">
    <property type="entry name" value="Indolic compounds 2,3-dioxygenase-like"/>
    <property type="match status" value="1"/>
</dbReference>